<dbReference type="GO" id="GO:0046332">
    <property type="term" value="F:SMAD binding"/>
    <property type="evidence" value="ECO:0007669"/>
    <property type="project" value="TreeGrafter"/>
</dbReference>
<evidence type="ECO:0000256" key="1">
    <source>
        <dbReference type="ARBA" id="ARBA00022527"/>
    </source>
</evidence>
<evidence type="ECO:0000256" key="5">
    <source>
        <dbReference type="ARBA" id="ARBA00022840"/>
    </source>
</evidence>
<reference evidence="8" key="1">
    <citation type="submission" date="2015-09" db="EMBL/GenBank/DDBJ databases">
        <authorList>
            <person name="Sai Rama Sridatta P."/>
        </authorList>
    </citation>
    <scope>NUCLEOTIDE SEQUENCE [LARGE SCALE GENOMIC DNA]</scope>
</reference>
<dbReference type="InterPro" id="IPR000719">
    <property type="entry name" value="Prot_kinase_dom"/>
</dbReference>
<accession>A0A4W6DJ89</accession>
<dbReference type="SMART" id="SM00220">
    <property type="entry name" value="S_TKc"/>
    <property type="match status" value="1"/>
</dbReference>
<dbReference type="Ensembl" id="ENSLCAT00010025485.1">
    <property type="protein sequence ID" value="ENSLCAP00010024941.1"/>
    <property type="gene ID" value="ENSLCAG00010011646.1"/>
</dbReference>
<organism evidence="7 8">
    <name type="scientific">Lates calcarifer</name>
    <name type="common">Barramundi</name>
    <name type="synonym">Holocentrus calcarifer</name>
    <dbReference type="NCBI Taxonomy" id="8187"/>
    <lineage>
        <taxon>Eukaryota</taxon>
        <taxon>Metazoa</taxon>
        <taxon>Chordata</taxon>
        <taxon>Craniata</taxon>
        <taxon>Vertebrata</taxon>
        <taxon>Euteleostomi</taxon>
        <taxon>Actinopterygii</taxon>
        <taxon>Neopterygii</taxon>
        <taxon>Teleostei</taxon>
        <taxon>Neoteleostei</taxon>
        <taxon>Acanthomorphata</taxon>
        <taxon>Carangaria</taxon>
        <taxon>Carangaria incertae sedis</taxon>
        <taxon>Centropomidae</taxon>
        <taxon>Lates</taxon>
    </lineage>
</organism>
<dbReference type="InParanoid" id="A0A4W6DJ89"/>
<dbReference type="PROSITE" id="PS00108">
    <property type="entry name" value="PROTEIN_KINASE_ST"/>
    <property type="match status" value="1"/>
</dbReference>
<dbReference type="InterPro" id="IPR050494">
    <property type="entry name" value="Ser_Thr_dual-spec_kinase"/>
</dbReference>
<dbReference type="GO" id="GO:0016605">
    <property type="term" value="C:PML body"/>
    <property type="evidence" value="ECO:0007669"/>
    <property type="project" value="TreeGrafter"/>
</dbReference>
<dbReference type="Gene3D" id="1.10.510.10">
    <property type="entry name" value="Transferase(Phosphotransferase) domain 1"/>
    <property type="match status" value="2"/>
</dbReference>
<evidence type="ECO:0000313" key="8">
    <source>
        <dbReference type="Proteomes" id="UP000314980"/>
    </source>
</evidence>
<keyword evidence="4" id="KW-0418">Kinase</keyword>
<name>A0A4W6DJ89_LATCA</name>
<dbReference type="InterPro" id="IPR008271">
    <property type="entry name" value="Ser/Thr_kinase_AS"/>
</dbReference>
<dbReference type="GO" id="GO:0003714">
    <property type="term" value="F:transcription corepressor activity"/>
    <property type="evidence" value="ECO:0007669"/>
    <property type="project" value="TreeGrafter"/>
</dbReference>
<evidence type="ECO:0000256" key="2">
    <source>
        <dbReference type="ARBA" id="ARBA00022679"/>
    </source>
</evidence>
<dbReference type="PANTHER" id="PTHR24058:SF53">
    <property type="entry name" value="HOMEODOMAIN-INTERACTING PROTEIN KINASE 2"/>
    <property type="match status" value="1"/>
</dbReference>
<evidence type="ECO:0000313" key="7">
    <source>
        <dbReference type="Ensembl" id="ENSLCAP00010024941.1"/>
    </source>
</evidence>
<reference evidence="7" key="3">
    <citation type="submission" date="2025-09" db="UniProtKB">
        <authorList>
            <consortium name="Ensembl"/>
        </authorList>
    </citation>
    <scope>IDENTIFICATION</scope>
</reference>
<keyword evidence="2" id="KW-0808">Transferase</keyword>
<dbReference type="GO" id="GO:0045944">
    <property type="term" value="P:positive regulation of transcription by RNA polymerase II"/>
    <property type="evidence" value="ECO:0007669"/>
    <property type="project" value="TreeGrafter"/>
</dbReference>
<evidence type="ECO:0000256" key="3">
    <source>
        <dbReference type="ARBA" id="ARBA00022741"/>
    </source>
</evidence>
<proteinExistence type="predicted"/>
<sequence length="399" mass="45807">MLDKSLWDLMKERKMVSLNLSQIWPIIHQLLVAFSALKDMGIMYTDLKPDNVMLVNHKDCLTHYKSIWKNFSAKMSSTASTSSEEEVIQFQKYDVLRSGTARYLLLEFKGEGCFGQVAKCFNLQTEEMVAIKIHKHNNNKSIQNEVEMLRQLRALDTDKKNIVKFIDNFEFHGASCLAFEMLDKSLWDLMKQRKMVSLNLSQIRPIIHQLLVAFSALKDMGIMYTDLKPDNVMLVNHEDQPFKIKLIDFGLAIPAHQAEVGMVLQARAYRSPEVYFGLPLTEAVDMWGMGCMMGFFYFGLHLFPSDCDYHWVKAILHMLGQPETPVEYEIVTGVRPKDRMAFLSLLKQCLQVDAEQRISPREALKHTYVTMAHLGNRTSSYVDTAGILMAVSPGRFGWI</sequence>
<dbReference type="GO" id="GO:0005524">
    <property type="term" value="F:ATP binding"/>
    <property type="evidence" value="ECO:0007669"/>
    <property type="project" value="UniProtKB-KW"/>
</dbReference>
<dbReference type="GO" id="GO:0007224">
    <property type="term" value="P:smoothened signaling pathway"/>
    <property type="evidence" value="ECO:0007669"/>
    <property type="project" value="TreeGrafter"/>
</dbReference>
<keyword evidence="1" id="KW-0723">Serine/threonine-protein kinase</keyword>
<evidence type="ECO:0000256" key="4">
    <source>
        <dbReference type="ARBA" id="ARBA00022777"/>
    </source>
</evidence>
<dbReference type="PANTHER" id="PTHR24058">
    <property type="entry name" value="DUAL SPECIFICITY PROTEIN KINASE"/>
    <property type="match status" value="1"/>
</dbReference>
<dbReference type="GeneTree" id="ENSGT00940000155356"/>
<evidence type="ECO:0000259" key="6">
    <source>
        <dbReference type="PROSITE" id="PS50011"/>
    </source>
</evidence>
<dbReference type="InterPro" id="IPR011009">
    <property type="entry name" value="Kinase-like_dom_sf"/>
</dbReference>
<dbReference type="Gene3D" id="3.30.200.20">
    <property type="entry name" value="Phosphorylase Kinase, domain 1"/>
    <property type="match status" value="1"/>
</dbReference>
<feature type="domain" description="Protein kinase" evidence="6">
    <location>
        <begin position="103"/>
        <end position="369"/>
    </location>
</feature>
<dbReference type="GO" id="GO:0004713">
    <property type="term" value="F:protein tyrosine kinase activity"/>
    <property type="evidence" value="ECO:0007669"/>
    <property type="project" value="TreeGrafter"/>
</dbReference>
<dbReference type="GO" id="GO:0003713">
    <property type="term" value="F:transcription coactivator activity"/>
    <property type="evidence" value="ECO:0007669"/>
    <property type="project" value="TreeGrafter"/>
</dbReference>
<dbReference type="STRING" id="8187.ENSLCAP00010024941"/>
<dbReference type="GO" id="GO:0004674">
    <property type="term" value="F:protein serine/threonine kinase activity"/>
    <property type="evidence" value="ECO:0007669"/>
    <property type="project" value="UniProtKB-KW"/>
</dbReference>
<keyword evidence="5" id="KW-0067">ATP-binding</keyword>
<dbReference type="AlphaFoldDB" id="A0A4W6DJ89"/>
<keyword evidence="8" id="KW-1185">Reference proteome</keyword>
<reference evidence="7" key="2">
    <citation type="submission" date="2025-08" db="UniProtKB">
        <authorList>
            <consortium name="Ensembl"/>
        </authorList>
    </citation>
    <scope>IDENTIFICATION</scope>
</reference>
<dbReference type="Pfam" id="PF00069">
    <property type="entry name" value="Pkinase"/>
    <property type="match status" value="1"/>
</dbReference>
<protein>
    <recommendedName>
        <fullName evidence="6">Protein kinase domain-containing protein</fullName>
    </recommendedName>
</protein>
<dbReference type="GO" id="GO:0042771">
    <property type="term" value="P:intrinsic apoptotic signaling pathway in response to DNA damage by p53 class mediator"/>
    <property type="evidence" value="ECO:0007669"/>
    <property type="project" value="TreeGrafter"/>
</dbReference>
<dbReference type="GO" id="GO:0005737">
    <property type="term" value="C:cytoplasm"/>
    <property type="evidence" value="ECO:0007669"/>
    <property type="project" value="TreeGrafter"/>
</dbReference>
<dbReference type="Proteomes" id="UP000314980">
    <property type="component" value="Unassembled WGS sequence"/>
</dbReference>
<dbReference type="PROSITE" id="PS50011">
    <property type="entry name" value="PROTEIN_KINASE_DOM"/>
    <property type="match status" value="1"/>
</dbReference>
<keyword evidence="3" id="KW-0547">Nucleotide-binding</keyword>
<dbReference type="SUPFAM" id="SSF56112">
    <property type="entry name" value="Protein kinase-like (PK-like)"/>
    <property type="match status" value="2"/>
</dbReference>